<protein>
    <recommendedName>
        <fullName evidence="3">Outer membrane protein beta-barrel domain-containing protein</fullName>
    </recommendedName>
</protein>
<comment type="caution">
    <text evidence="1">The sequence shown here is derived from an EMBL/GenBank/DDBJ whole genome shotgun (WGS) entry which is preliminary data.</text>
</comment>
<name>A0A1Q5ZYR2_9SPHI</name>
<dbReference type="EMBL" id="MPPL01000001">
    <property type="protein sequence ID" value="OKS86882.1"/>
    <property type="molecule type" value="Genomic_DNA"/>
</dbReference>
<sequence length="181" mass="20358">MFSIVIQRLIKFFIPTIRQIIIFNVLVIFNTSAHAQQQQYPRMTGYFSITNPIATWNKDGITTNFSDSYNVSFPFGLNLLKSDHFGVSFEVAPVIHIEKNIAKVSSVVFHPGAMFRFNHSFTFISRVAFETNGRFGVTPVLNKVFIRNKDSFFFVAASFPARFGNNLPTSLGSGIQLGVGF</sequence>
<evidence type="ECO:0000313" key="1">
    <source>
        <dbReference type="EMBL" id="OKS86882.1"/>
    </source>
</evidence>
<reference evidence="1 2" key="1">
    <citation type="submission" date="2016-11" db="EMBL/GenBank/DDBJ databases">
        <title>Whole Genome Sequencing of Mucilaginibacter polytrichastri RG4-7(T) isolated from the moss sample.</title>
        <authorList>
            <person name="Li Y."/>
        </authorList>
    </citation>
    <scope>NUCLEOTIDE SEQUENCE [LARGE SCALE GENOMIC DNA]</scope>
    <source>
        <strain evidence="1 2">RG4-7</strain>
    </source>
</reference>
<evidence type="ECO:0000313" key="2">
    <source>
        <dbReference type="Proteomes" id="UP000186720"/>
    </source>
</evidence>
<dbReference type="Proteomes" id="UP000186720">
    <property type="component" value="Unassembled WGS sequence"/>
</dbReference>
<accession>A0A1Q5ZYR2</accession>
<dbReference type="STRING" id="1302689.RG47T_2340"/>
<keyword evidence="2" id="KW-1185">Reference proteome</keyword>
<dbReference type="AlphaFoldDB" id="A0A1Q5ZYR2"/>
<organism evidence="1 2">
    <name type="scientific">Mucilaginibacter polytrichastri</name>
    <dbReference type="NCBI Taxonomy" id="1302689"/>
    <lineage>
        <taxon>Bacteria</taxon>
        <taxon>Pseudomonadati</taxon>
        <taxon>Bacteroidota</taxon>
        <taxon>Sphingobacteriia</taxon>
        <taxon>Sphingobacteriales</taxon>
        <taxon>Sphingobacteriaceae</taxon>
        <taxon>Mucilaginibacter</taxon>
    </lineage>
</organism>
<gene>
    <name evidence="1" type="ORF">RG47T_2340</name>
</gene>
<evidence type="ECO:0008006" key="3">
    <source>
        <dbReference type="Google" id="ProtNLM"/>
    </source>
</evidence>
<proteinExistence type="predicted"/>